<comment type="caution">
    <text evidence="1">The sequence shown here is derived from an EMBL/GenBank/DDBJ whole genome shotgun (WGS) entry which is preliminary data.</text>
</comment>
<protein>
    <submittedName>
        <fullName evidence="1">Uncharacterized protein</fullName>
    </submittedName>
</protein>
<name>A0ACC0XZ84_9ROSI</name>
<organism evidence="1 2">
    <name type="scientific">Pistacia integerrima</name>
    <dbReference type="NCBI Taxonomy" id="434235"/>
    <lineage>
        <taxon>Eukaryota</taxon>
        <taxon>Viridiplantae</taxon>
        <taxon>Streptophyta</taxon>
        <taxon>Embryophyta</taxon>
        <taxon>Tracheophyta</taxon>
        <taxon>Spermatophyta</taxon>
        <taxon>Magnoliopsida</taxon>
        <taxon>eudicotyledons</taxon>
        <taxon>Gunneridae</taxon>
        <taxon>Pentapetalae</taxon>
        <taxon>rosids</taxon>
        <taxon>malvids</taxon>
        <taxon>Sapindales</taxon>
        <taxon>Anacardiaceae</taxon>
        <taxon>Pistacia</taxon>
    </lineage>
</organism>
<dbReference type="Proteomes" id="UP001163603">
    <property type="component" value="Chromosome 9"/>
</dbReference>
<evidence type="ECO:0000313" key="2">
    <source>
        <dbReference type="Proteomes" id="UP001163603"/>
    </source>
</evidence>
<proteinExistence type="predicted"/>
<sequence>MVWGVFPVDPLSGEDKYYIFSRGSYKVGRKGCDVIINKDKGVSRIHAEIFVDEMISLYPLQRSSSNINSNVRIRDCSKYGTFINKNGGSKEKLHEFPDKETTLKDGDLISFGTGSATYRFSYVPLQLFVYCSDLIQVNASIQEKVSSIGAYLTSNFCLECTHVLVHNQMPLTKDLIDAILAKKPLVTDGWLEVHNY</sequence>
<evidence type="ECO:0000313" key="1">
    <source>
        <dbReference type="EMBL" id="KAJ0027462.1"/>
    </source>
</evidence>
<gene>
    <name evidence="1" type="ORF">Pint_35984</name>
</gene>
<accession>A0ACC0XZ84</accession>
<keyword evidence="2" id="KW-1185">Reference proteome</keyword>
<reference evidence="2" key="1">
    <citation type="journal article" date="2023" name="G3 (Bethesda)">
        <title>Genome assembly and association tests identify interacting loci associated with vigor, precocity, and sex in interspecific pistachio rootstocks.</title>
        <authorList>
            <person name="Palmer W."/>
            <person name="Jacygrad E."/>
            <person name="Sagayaradj S."/>
            <person name="Cavanaugh K."/>
            <person name="Han R."/>
            <person name="Bertier L."/>
            <person name="Beede B."/>
            <person name="Kafkas S."/>
            <person name="Golino D."/>
            <person name="Preece J."/>
            <person name="Michelmore R."/>
        </authorList>
    </citation>
    <scope>NUCLEOTIDE SEQUENCE [LARGE SCALE GENOMIC DNA]</scope>
</reference>
<dbReference type="EMBL" id="CM047744">
    <property type="protein sequence ID" value="KAJ0027462.1"/>
    <property type="molecule type" value="Genomic_DNA"/>
</dbReference>